<keyword evidence="2 3" id="KW-0119">Carbohydrate metabolism</keyword>
<dbReference type="KEGG" id="mfn:Ga0123462_1344"/>
<feature type="compositionally biased region" description="Gly residues" evidence="4">
    <location>
        <begin position="547"/>
        <end position="565"/>
    </location>
</feature>
<dbReference type="InterPro" id="IPR027291">
    <property type="entry name" value="Glyco_hydro_38_N_sf"/>
</dbReference>
<comment type="similarity">
    <text evidence="1 3">Belongs to the glycosyl hydrolase 57 family.</text>
</comment>
<gene>
    <name evidence="6" type="ORF">Ga0123462_1344</name>
</gene>
<name>A0A2K8L4J6_9PROT</name>
<keyword evidence="7" id="KW-1185">Reference proteome</keyword>
<dbReference type="Gene3D" id="3.20.110.10">
    <property type="entry name" value="Glycoside hydrolase 38, N terminal domain"/>
    <property type="match status" value="1"/>
</dbReference>
<dbReference type="InterPro" id="IPR052046">
    <property type="entry name" value="GH57_Enzymes"/>
</dbReference>
<evidence type="ECO:0000256" key="4">
    <source>
        <dbReference type="SAM" id="MobiDB-lite"/>
    </source>
</evidence>
<sequence length="565" mass="65127">MSKPLSVIFYWHMHQPFYREADTGNYHLPWVYLHAMKDYTDMAEIISQLPRAKAVINYVPSLTAQIEDYAEHLRDFLNGDTKNINDPLLAALAHKTGEYDSDQRTFLLEACFRLNHERNLHRYPAFSRLWNLAEHAKNSDALDYLGNSFFTDLVTWYHLAWLGETVRGRNFVSRRLIEKERYFSYQDRRDLLTLITSLLSDIPATHRRLVESGKIELTTTPYAHPIIPLMLDFNTARETVSDALIPDEPYPGGRDRALNHIALARKSHEEIFGHSPAGVWPAEGAVSEDTLKLLGQSGFQWCATGESVLHHSLKYNLREQQGNRDLYHPWVVGEEGEKITCFFRDDRLSDLLGFEYSRWDMKDAINNFMHELANIRHRTKGMEAPVVSIIMDGENAWEHYHENALPFLTHLYQSIAEHDEYELTTFSDYLASYPASEKLEHLVSGSWVYGNLSTWIGDHAKTRGWELLIEAKKAYDSHINQLTDEQREAADEQLRICEGSDWCWWFGDYNPGTVVRDFDQLYRRHLKKLYHLLGANIPPSLDESISRGGGDAEGGGTMRRGGADS</sequence>
<organism evidence="6 7">
    <name type="scientific">Mariprofundus ferrinatatus</name>
    <dbReference type="NCBI Taxonomy" id="1921087"/>
    <lineage>
        <taxon>Bacteria</taxon>
        <taxon>Pseudomonadati</taxon>
        <taxon>Pseudomonadota</taxon>
        <taxon>Candidatius Mariprofundia</taxon>
        <taxon>Mariprofundales</taxon>
        <taxon>Mariprofundaceae</taxon>
        <taxon>Mariprofundus</taxon>
    </lineage>
</organism>
<dbReference type="SUPFAM" id="SSF88713">
    <property type="entry name" value="Glycoside hydrolase/deacetylase"/>
    <property type="match status" value="1"/>
</dbReference>
<evidence type="ECO:0000313" key="6">
    <source>
        <dbReference type="EMBL" id="ATX82207.1"/>
    </source>
</evidence>
<dbReference type="InterPro" id="IPR004300">
    <property type="entry name" value="Glyco_hydro_57_N"/>
</dbReference>
<reference evidence="6 7" key="1">
    <citation type="submission" date="2016-12" db="EMBL/GenBank/DDBJ databases">
        <title>Isolation and genomic insights into novel planktonic Zetaproteobacteria from stratified waters of the Chesapeake Bay.</title>
        <authorList>
            <person name="McAllister S.M."/>
            <person name="Kato S."/>
            <person name="Chan C.S."/>
            <person name="Chiu B.K."/>
            <person name="Field E.K."/>
        </authorList>
    </citation>
    <scope>NUCLEOTIDE SEQUENCE [LARGE SCALE GENOMIC DNA]</scope>
    <source>
        <strain evidence="6 7">CP-8</strain>
    </source>
</reference>
<dbReference type="OrthoDB" id="9759321at2"/>
<feature type="region of interest" description="Disordered" evidence="4">
    <location>
        <begin position="543"/>
        <end position="565"/>
    </location>
</feature>
<dbReference type="Proteomes" id="UP000231637">
    <property type="component" value="Chromosome"/>
</dbReference>
<dbReference type="Pfam" id="PF03065">
    <property type="entry name" value="Glyco_hydro_57"/>
    <property type="match status" value="1"/>
</dbReference>
<evidence type="ECO:0000313" key="7">
    <source>
        <dbReference type="Proteomes" id="UP000231637"/>
    </source>
</evidence>
<dbReference type="EMBL" id="CP018800">
    <property type="protein sequence ID" value="ATX82207.1"/>
    <property type="molecule type" value="Genomic_DNA"/>
</dbReference>
<dbReference type="GO" id="GO:0003824">
    <property type="term" value="F:catalytic activity"/>
    <property type="evidence" value="ECO:0007669"/>
    <property type="project" value="InterPro"/>
</dbReference>
<evidence type="ECO:0000259" key="5">
    <source>
        <dbReference type="Pfam" id="PF03065"/>
    </source>
</evidence>
<dbReference type="GO" id="GO:0005975">
    <property type="term" value="P:carbohydrate metabolic process"/>
    <property type="evidence" value="ECO:0007669"/>
    <property type="project" value="InterPro"/>
</dbReference>
<evidence type="ECO:0000256" key="2">
    <source>
        <dbReference type="ARBA" id="ARBA00023277"/>
    </source>
</evidence>
<dbReference type="AlphaFoldDB" id="A0A2K8L4J6"/>
<feature type="domain" description="Glycoside hydrolase family 57 N-terminal" evidence="5">
    <location>
        <begin position="8"/>
        <end position="434"/>
    </location>
</feature>
<accession>A0A2K8L4J6</accession>
<protein>
    <submittedName>
        <fullName evidence="6">Alpha-amylase/alpha-mannosidase, GH57 family</fullName>
    </submittedName>
</protein>
<dbReference type="RefSeq" id="WP_100265586.1">
    <property type="nucleotide sequence ID" value="NZ_CP018800.1"/>
</dbReference>
<dbReference type="CDD" id="cd10796">
    <property type="entry name" value="GH57N_APU"/>
    <property type="match status" value="1"/>
</dbReference>
<dbReference type="InterPro" id="IPR011330">
    <property type="entry name" value="Glyco_hydro/deAcase_b/a-brl"/>
</dbReference>
<proteinExistence type="inferred from homology"/>
<dbReference type="PANTHER" id="PTHR36306">
    <property type="entry name" value="ALPHA-AMYLASE-RELATED-RELATED"/>
    <property type="match status" value="1"/>
</dbReference>
<evidence type="ECO:0000256" key="1">
    <source>
        <dbReference type="ARBA" id="ARBA00006821"/>
    </source>
</evidence>
<evidence type="ECO:0000256" key="3">
    <source>
        <dbReference type="RuleBase" id="RU361196"/>
    </source>
</evidence>
<dbReference type="PANTHER" id="PTHR36306:SF1">
    <property type="entry name" value="ALPHA-AMYLASE-RELATED"/>
    <property type="match status" value="1"/>
</dbReference>